<reference evidence="3 4" key="1">
    <citation type="submission" date="2019-03" db="EMBL/GenBank/DDBJ databases">
        <title>Draft genome sequences of novel Actinobacteria.</title>
        <authorList>
            <person name="Sahin N."/>
            <person name="Ay H."/>
            <person name="Saygin H."/>
        </authorList>
    </citation>
    <scope>NUCLEOTIDE SEQUENCE [LARGE SCALE GENOMIC DNA]</scope>
    <source>
        <strain evidence="3 4">H3C3</strain>
    </source>
</reference>
<dbReference type="InterPro" id="IPR015168">
    <property type="entry name" value="SsuA/THI5"/>
</dbReference>
<dbReference type="SUPFAM" id="SSF53850">
    <property type="entry name" value="Periplasmic binding protein-like II"/>
    <property type="match status" value="1"/>
</dbReference>
<feature type="chain" id="PRO_5020444413" evidence="1">
    <location>
        <begin position="29"/>
        <end position="346"/>
    </location>
</feature>
<dbReference type="Pfam" id="PF09084">
    <property type="entry name" value="NMT1"/>
    <property type="match status" value="1"/>
</dbReference>
<dbReference type="RefSeq" id="WP_131889840.1">
    <property type="nucleotide sequence ID" value="NZ_SMKU01000016.1"/>
</dbReference>
<dbReference type="PANTHER" id="PTHR30024">
    <property type="entry name" value="ALIPHATIC SULFONATES-BINDING PROTEIN-RELATED"/>
    <property type="match status" value="1"/>
</dbReference>
<comment type="caution">
    <text evidence="3">The sequence shown here is derived from an EMBL/GenBank/DDBJ whole genome shotgun (WGS) entry which is preliminary data.</text>
</comment>
<protein>
    <submittedName>
        <fullName evidence="3">ABC transporter substrate-binding protein</fullName>
    </submittedName>
</protein>
<accession>A0A4R5C9G9</accession>
<feature type="signal peptide" evidence="1">
    <location>
        <begin position="1"/>
        <end position="28"/>
    </location>
</feature>
<dbReference type="PANTHER" id="PTHR30024:SF42">
    <property type="entry name" value="ALIPHATIC SULFONATES-BINDING PROTEIN-RELATED"/>
    <property type="match status" value="1"/>
</dbReference>
<sequence length="346" mass="37062">MSTTGSTFTTRRRFISILALATAGTAAAACGSAAGSPGRTSTLRYQGSVGQVTPPELAQDLGYLGGVRLKWVGNTISGPQDIQSAATGQTDFGGAFNGAVIKLQAAGAPLTSVIGYYGVDKGYHSGFFVPDDSPIRGPRDLIGKKIGMNTLGAHSEAVLDIYLQRGGLSASDIERVEPLVVPPITTEQSLRQKRIDVGVLTGIFQEKATAAGGLRKVFSDHDLLGSFTAGTYVFRDDFVKRNPETVRAFTAGVAKAIEWTRTTPRDQIVARFTKIIQARGRNENAAALKYWKSWGVAGRGGVIADREFTTWITWLEQQGQIRKGKVRPGDLYTNAFNPYAADGGRR</sequence>
<proteinExistence type="predicted"/>
<evidence type="ECO:0000313" key="4">
    <source>
        <dbReference type="Proteomes" id="UP000294513"/>
    </source>
</evidence>
<dbReference type="OrthoDB" id="8877897at2"/>
<dbReference type="EMBL" id="SMKU01000016">
    <property type="protein sequence ID" value="TDD94840.1"/>
    <property type="molecule type" value="Genomic_DNA"/>
</dbReference>
<dbReference type="InterPro" id="IPR006311">
    <property type="entry name" value="TAT_signal"/>
</dbReference>
<evidence type="ECO:0000313" key="3">
    <source>
        <dbReference type="EMBL" id="TDD94840.1"/>
    </source>
</evidence>
<dbReference type="AlphaFoldDB" id="A0A4R5C9G9"/>
<keyword evidence="4" id="KW-1185">Reference proteome</keyword>
<organism evidence="3 4">
    <name type="scientific">Actinomadura rubrisoli</name>
    <dbReference type="NCBI Taxonomy" id="2530368"/>
    <lineage>
        <taxon>Bacteria</taxon>
        <taxon>Bacillati</taxon>
        <taxon>Actinomycetota</taxon>
        <taxon>Actinomycetes</taxon>
        <taxon>Streptosporangiales</taxon>
        <taxon>Thermomonosporaceae</taxon>
        <taxon>Actinomadura</taxon>
    </lineage>
</organism>
<evidence type="ECO:0000259" key="2">
    <source>
        <dbReference type="Pfam" id="PF09084"/>
    </source>
</evidence>
<name>A0A4R5C9G9_9ACTN</name>
<dbReference type="Proteomes" id="UP000294513">
    <property type="component" value="Unassembled WGS sequence"/>
</dbReference>
<dbReference type="PROSITE" id="PS51318">
    <property type="entry name" value="TAT"/>
    <property type="match status" value="1"/>
</dbReference>
<evidence type="ECO:0000256" key="1">
    <source>
        <dbReference type="SAM" id="SignalP"/>
    </source>
</evidence>
<gene>
    <name evidence="3" type="ORF">E1298_06210</name>
</gene>
<keyword evidence="1" id="KW-0732">Signal</keyword>
<dbReference type="Gene3D" id="3.40.190.10">
    <property type="entry name" value="Periplasmic binding protein-like II"/>
    <property type="match status" value="2"/>
</dbReference>
<feature type="domain" description="SsuA/THI5-like" evidence="2">
    <location>
        <begin position="80"/>
        <end position="265"/>
    </location>
</feature>